<name>A0A9P5XFE7_9AGAR</name>
<accession>A0A9P5XFE7</accession>
<proteinExistence type="predicted"/>
<comment type="caution">
    <text evidence="1">The sequence shown here is derived from an EMBL/GenBank/DDBJ whole genome shotgun (WGS) entry which is preliminary data.</text>
</comment>
<reference evidence="1" key="1">
    <citation type="submission" date="2020-11" db="EMBL/GenBank/DDBJ databases">
        <authorList>
            <consortium name="DOE Joint Genome Institute"/>
            <person name="Ahrendt S."/>
            <person name="Riley R."/>
            <person name="Andreopoulos W."/>
            <person name="Labutti K."/>
            <person name="Pangilinan J."/>
            <person name="Ruiz-Duenas F.J."/>
            <person name="Barrasa J.M."/>
            <person name="Sanchez-Garcia M."/>
            <person name="Camarero S."/>
            <person name="Miyauchi S."/>
            <person name="Serrano A."/>
            <person name="Linde D."/>
            <person name="Babiker R."/>
            <person name="Drula E."/>
            <person name="Ayuso-Fernandez I."/>
            <person name="Pacheco R."/>
            <person name="Padilla G."/>
            <person name="Ferreira P."/>
            <person name="Barriuso J."/>
            <person name="Kellner H."/>
            <person name="Castanera R."/>
            <person name="Alfaro M."/>
            <person name="Ramirez L."/>
            <person name="Pisabarro A.G."/>
            <person name="Kuo A."/>
            <person name="Tritt A."/>
            <person name="Lipzen A."/>
            <person name="He G."/>
            <person name="Yan M."/>
            <person name="Ng V."/>
            <person name="Cullen D."/>
            <person name="Martin F."/>
            <person name="Rosso M.-N."/>
            <person name="Henrissat B."/>
            <person name="Hibbett D."/>
            <person name="Martinez A.T."/>
            <person name="Grigoriev I.V."/>
        </authorList>
    </citation>
    <scope>NUCLEOTIDE SEQUENCE</scope>
    <source>
        <strain evidence="1">MF-IS2</strain>
    </source>
</reference>
<organism evidence="1 2">
    <name type="scientific">Macrolepiota fuliginosa MF-IS2</name>
    <dbReference type="NCBI Taxonomy" id="1400762"/>
    <lineage>
        <taxon>Eukaryota</taxon>
        <taxon>Fungi</taxon>
        <taxon>Dikarya</taxon>
        <taxon>Basidiomycota</taxon>
        <taxon>Agaricomycotina</taxon>
        <taxon>Agaricomycetes</taxon>
        <taxon>Agaricomycetidae</taxon>
        <taxon>Agaricales</taxon>
        <taxon>Agaricineae</taxon>
        <taxon>Agaricaceae</taxon>
        <taxon>Macrolepiota</taxon>
    </lineage>
</organism>
<gene>
    <name evidence="1" type="ORF">P691DRAFT_27351</name>
</gene>
<dbReference type="Proteomes" id="UP000807342">
    <property type="component" value="Unassembled WGS sequence"/>
</dbReference>
<dbReference type="SUPFAM" id="SSF52047">
    <property type="entry name" value="RNI-like"/>
    <property type="match status" value="1"/>
</dbReference>
<dbReference type="AlphaFoldDB" id="A0A9P5XFE7"/>
<evidence type="ECO:0008006" key="3">
    <source>
        <dbReference type="Google" id="ProtNLM"/>
    </source>
</evidence>
<dbReference type="EMBL" id="MU151150">
    <property type="protein sequence ID" value="KAF9448796.1"/>
    <property type="molecule type" value="Genomic_DNA"/>
</dbReference>
<sequence>MWDPWAANFSSLDTTMTTSIFKLTHLPAELLCYILFFLTNKNDLRHLCLTSRILLPESRRRLYRHVWFKGMKNLMLWTETILSSDIHAALVFTVTLPSRGGLSGYYERALGKCLAALPHLEKLNISHWMTQKTSNAYLSPKMLEGCSKSLRSFNNDLADVKFNQEAFAPLGFFATHPNIQSIRIAHTTVHDMLPLSYDGEVPLDILPELSILQVEDVDILQAFRLKPIQRLCIGAVALTLKTIKVLIEALEPFCDTLISLCVQVIRLDRRASMANFIEQLATCVPKLRHLSLLGLIGSAIAANLIPGESISFLLTPMRALPNLQTLIIGTSCMMIKLGGWGPPTNFTLYLKTTHAHTPHLIVNEDLSKFFGICKKLEKVTFGCARDFSGAPPKCFMRSRRCGGVVVECQGEDFLDTGYWVVA</sequence>
<evidence type="ECO:0000313" key="1">
    <source>
        <dbReference type="EMBL" id="KAF9448796.1"/>
    </source>
</evidence>
<protein>
    <recommendedName>
        <fullName evidence="3">F-box domain-containing protein</fullName>
    </recommendedName>
</protein>
<dbReference type="InterPro" id="IPR032675">
    <property type="entry name" value="LRR_dom_sf"/>
</dbReference>
<evidence type="ECO:0000313" key="2">
    <source>
        <dbReference type="Proteomes" id="UP000807342"/>
    </source>
</evidence>
<keyword evidence="2" id="KW-1185">Reference proteome</keyword>
<dbReference type="OrthoDB" id="3232239at2759"/>
<dbReference type="Gene3D" id="3.80.10.10">
    <property type="entry name" value="Ribonuclease Inhibitor"/>
    <property type="match status" value="1"/>
</dbReference>